<dbReference type="Pfam" id="PF23893">
    <property type="entry name" value="Y4YQ_C"/>
    <property type="match status" value="1"/>
</dbReference>
<organism evidence="4 5">
    <name type="scientific">Acetobacter oryzoeni</name>
    <dbReference type="NCBI Taxonomy" id="2500548"/>
    <lineage>
        <taxon>Bacteria</taxon>
        <taxon>Pseudomonadati</taxon>
        <taxon>Pseudomonadota</taxon>
        <taxon>Alphaproteobacteria</taxon>
        <taxon>Acetobacterales</taxon>
        <taxon>Acetobacteraceae</taxon>
        <taxon>Acetobacter</taxon>
    </lineage>
</organism>
<feature type="transmembrane region" description="Helical" evidence="1">
    <location>
        <begin position="113"/>
        <end position="132"/>
    </location>
</feature>
<dbReference type="CDD" id="cd00060">
    <property type="entry name" value="FHA"/>
    <property type="match status" value="1"/>
</dbReference>
<dbReference type="SUPFAM" id="SSF49879">
    <property type="entry name" value="SMAD/FHA domain"/>
    <property type="match status" value="1"/>
</dbReference>
<sequence length="289" mass="31341">MTSRPTVTGVSVPLLIVESGPQKGCSLALQTGVFSVGKSLDNDAVIADQTLSDKHFQIQNTLFGIEIKVLHGTVTLPSGQKISDNQSYSSRKNIAFSAGNTDFSLILPKKKKIWLYGLSALLLLLLGVFSVWHSPIGTPNHQQLSALSPPNNHKSVSDDVVSMQKALQEKLTNAHLETLAVSATADGAISVTGLLQPEQNDVWSATKLWFDQTYGTRNILLDHTFFPKNTLRSPVQIAAVALGAQPYVLDTNGERLPPGSTVEDGWVIDQILSDKILLHRGSEHLAVRF</sequence>
<evidence type="ECO:0000259" key="2">
    <source>
        <dbReference type="Pfam" id="PF21934"/>
    </source>
</evidence>
<evidence type="ECO:0000259" key="3">
    <source>
        <dbReference type="Pfam" id="PF23893"/>
    </source>
</evidence>
<keyword evidence="1" id="KW-0472">Membrane</keyword>
<keyword evidence="1" id="KW-0812">Transmembrane</keyword>
<name>A0A5B9GHI5_9PROT</name>
<evidence type="ECO:0000313" key="5">
    <source>
        <dbReference type="Proteomes" id="UP000287027"/>
    </source>
</evidence>
<proteinExistence type="predicted"/>
<feature type="domain" description="YscD-like Bon-like" evidence="2">
    <location>
        <begin position="163"/>
        <end position="224"/>
    </location>
</feature>
<keyword evidence="1" id="KW-1133">Transmembrane helix</keyword>
<dbReference type="InterPro" id="IPR057770">
    <property type="entry name" value="YscD/Y4YQ_C"/>
</dbReference>
<dbReference type="EMBL" id="CP042808">
    <property type="protein sequence ID" value="QEE85413.1"/>
    <property type="molecule type" value="Genomic_DNA"/>
</dbReference>
<dbReference type="Proteomes" id="UP000287027">
    <property type="component" value="Chromosome"/>
</dbReference>
<keyword evidence="5" id="KW-1185">Reference proteome</keyword>
<dbReference type="RefSeq" id="WP_128105408.1">
    <property type="nucleotide sequence ID" value="NZ_CP042808.1"/>
</dbReference>
<feature type="domain" description="YscD/Y4YQ C-terminal" evidence="3">
    <location>
        <begin position="236"/>
        <end position="287"/>
    </location>
</feature>
<dbReference type="InterPro" id="IPR053946">
    <property type="entry name" value="YscD_ppl_3rd"/>
</dbReference>
<evidence type="ECO:0000313" key="4">
    <source>
        <dbReference type="EMBL" id="QEE85413.1"/>
    </source>
</evidence>
<accession>A0A5B9GHI5</accession>
<dbReference type="Pfam" id="PF21934">
    <property type="entry name" value="Yop-YscD_ppl_3rd"/>
    <property type="match status" value="1"/>
</dbReference>
<reference evidence="4 5" key="1">
    <citation type="submission" date="2019-08" db="EMBL/GenBank/DDBJ databases">
        <title>Acetobacter oryzioeni sp. nov., isolated from Korean rice wine vinegar.</title>
        <authorList>
            <person name="Baek J.H."/>
            <person name="Kim K.H."/>
            <person name="Jeon C.O."/>
            <person name="Han D.M."/>
        </authorList>
    </citation>
    <scope>NUCLEOTIDE SEQUENCE [LARGE SCALE GENOMIC DNA]</scope>
    <source>
        <strain evidence="4 5">B6</strain>
    </source>
</reference>
<dbReference type="KEGG" id="aoy:EOV40_006525"/>
<protein>
    <submittedName>
        <fullName evidence="4">Uncharacterized protein</fullName>
    </submittedName>
</protein>
<dbReference type="InterPro" id="IPR008984">
    <property type="entry name" value="SMAD_FHA_dom_sf"/>
</dbReference>
<dbReference type="Gene3D" id="2.60.200.20">
    <property type="match status" value="1"/>
</dbReference>
<dbReference type="AlphaFoldDB" id="A0A5B9GHI5"/>
<gene>
    <name evidence="4" type="ORF">EOV40_006525</name>
</gene>
<evidence type="ECO:0000256" key="1">
    <source>
        <dbReference type="SAM" id="Phobius"/>
    </source>
</evidence>